<accession>A0ABR1NZ83</accession>
<keyword evidence="3" id="KW-1185">Reference proteome</keyword>
<name>A0ABR1NZ83_DIAER</name>
<dbReference type="Gene3D" id="3.40.50.1820">
    <property type="entry name" value="alpha/beta hydrolase"/>
    <property type="match status" value="1"/>
</dbReference>
<evidence type="ECO:0000313" key="3">
    <source>
        <dbReference type="Proteomes" id="UP001430848"/>
    </source>
</evidence>
<dbReference type="InterPro" id="IPR000073">
    <property type="entry name" value="AB_hydrolase_1"/>
</dbReference>
<dbReference type="PANTHER" id="PTHR37017:SF8">
    <property type="entry name" value="AB HYDROLASE-1 DOMAIN-CONTAINING PROTEIN"/>
    <property type="match status" value="1"/>
</dbReference>
<dbReference type="SUPFAM" id="SSF53474">
    <property type="entry name" value="alpha/beta-Hydrolases"/>
    <property type="match status" value="1"/>
</dbReference>
<reference evidence="2 3" key="1">
    <citation type="submission" date="2024-02" db="EMBL/GenBank/DDBJ databases">
        <title>De novo assembly and annotation of 12 fungi associated with fruit tree decline syndrome in Ontario, Canada.</title>
        <authorList>
            <person name="Sulman M."/>
            <person name="Ellouze W."/>
            <person name="Ilyukhin E."/>
        </authorList>
    </citation>
    <scope>NUCLEOTIDE SEQUENCE [LARGE SCALE GENOMIC DNA]</scope>
    <source>
        <strain evidence="2 3">M169</strain>
    </source>
</reference>
<evidence type="ECO:0000259" key="1">
    <source>
        <dbReference type="Pfam" id="PF12697"/>
    </source>
</evidence>
<dbReference type="Proteomes" id="UP001430848">
    <property type="component" value="Unassembled WGS sequence"/>
</dbReference>
<dbReference type="EMBL" id="JAKNSF020000072">
    <property type="protein sequence ID" value="KAK7720876.1"/>
    <property type="molecule type" value="Genomic_DNA"/>
</dbReference>
<sequence length="260" mass="27804">MPSKHLPLIILVPGAFGTPESFGPLLPHLREAGYHTHPGPYASSNPTDPSAATCANDIGSLRNGVLLPLLDKLQKDVVILAHSYGAIVASGAAKGLDKATRAANGQSHGVIGLIYVAGNIVLSDESLGESLGGVYPPFIKLDKPSKGLALIEPAEEVLYNDCDPAHAAELSRAMVPHAYAAFETKSTAPAWADQGFDGRRAYVRTLDDCCNPSFVQDMWRQRTGVHWDVAELKTGHMPFISQPKELAVEIQKFVDGFLAL</sequence>
<proteinExistence type="predicted"/>
<organism evidence="2 3">
    <name type="scientific">Diaporthe eres</name>
    <name type="common">Phomopsis oblonga</name>
    <dbReference type="NCBI Taxonomy" id="83184"/>
    <lineage>
        <taxon>Eukaryota</taxon>
        <taxon>Fungi</taxon>
        <taxon>Dikarya</taxon>
        <taxon>Ascomycota</taxon>
        <taxon>Pezizomycotina</taxon>
        <taxon>Sordariomycetes</taxon>
        <taxon>Sordariomycetidae</taxon>
        <taxon>Diaporthales</taxon>
        <taxon>Diaporthaceae</taxon>
        <taxon>Diaporthe</taxon>
        <taxon>Diaporthe eres species complex</taxon>
    </lineage>
</organism>
<protein>
    <recommendedName>
        <fullName evidence="1">AB hydrolase-1 domain-containing protein</fullName>
    </recommendedName>
</protein>
<feature type="domain" description="AB hydrolase-1" evidence="1">
    <location>
        <begin position="9"/>
        <end position="247"/>
    </location>
</feature>
<dbReference type="InterPro" id="IPR029058">
    <property type="entry name" value="AB_hydrolase_fold"/>
</dbReference>
<gene>
    <name evidence="2" type="ORF">SLS63_009659</name>
</gene>
<dbReference type="Pfam" id="PF12697">
    <property type="entry name" value="Abhydrolase_6"/>
    <property type="match status" value="1"/>
</dbReference>
<dbReference type="InterPro" id="IPR052897">
    <property type="entry name" value="Sec-Metab_Biosynth_Hydrolase"/>
</dbReference>
<comment type="caution">
    <text evidence="2">The sequence shown here is derived from an EMBL/GenBank/DDBJ whole genome shotgun (WGS) entry which is preliminary data.</text>
</comment>
<dbReference type="PANTHER" id="PTHR37017">
    <property type="entry name" value="AB HYDROLASE-1 DOMAIN-CONTAINING PROTEIN-RELATED"/>
    <property type="match status" value="1"/>
</dbReference>
<evidence type="ECO:0000313" key="2">
    <source>
        <dbReference type="EMBL" id="KAK7720876.1"/>
    </source>
</evidence>